<keyword evidence="5" id="KW-0119">Carbohydrate metabolism</keyword>
<sequence>MRIDELLATGTPPVVAILRGIRPEEVVAVGQALVAAGIRLIEVPLNSPDPLDSIALLAESCGSEALVGAGTVLDPASVDAVAGVGGRLLVTPNINAAVIARAVEKGMEPLPGFITPSEAFTAISAGATRLKLFPAASLGPAYLKAVREILPAHVKSWAVGGTGAANLGDWLAAGAEGIGVGGALYRPGDTAALVGERGRQLVEAWRATMA</sequence>
<evidence type="ECO:0000313" key="6">
    <source>
        <dbReference type="EMBL" id="PTQ13091.1"/>
    </source>
</evidence>
<dbReference type="InterPro" id="IPR000887">
    <property type="entry name" value="Aldlse_KDPG_KHG"/>
</dbReference>
<dbReference type="EMBL" id="NWBU01000004">
    <property type="protein sequence ID" value="PTQ13091.1"/>
    <property type="molecule type" value="Genomic_DNA"/>
</dbReference>
<dbReference type="RefSeq" id="WP_107966327.1">
    <property type="nucleotide sequence ID" value="NZ_NWBU01000004.1"/>
</dbReference>
<comment type="similarity">
    <text evidence="2">Belongs to the KHG/KDPG aldolase family.</text>
</comment>
<proteinExistence type="inferred from homology"/>
<keyword evidence="4 6" id="KW-0456">Lyase</keyword>
<keyword evidence="7" id="KW-1185">Reference proteome</keyword>
<gene>
    <name evidence="6" type="ORF">CLG96_02850</name>
</gene>
<evidence type="ECO:0000313" key="7">
    <source>
        <dbReference type="Proteomes" id="UP000244162"/>
    </source>
</evidence>
<dbReference type="InterPro" id="IPR031338">
    <property type="entry name" value="KDPG/KHG_AS_2"/>
</dbReference>
<dbReference type="GO" id="GO:0008674">
    <property type="term" value="F:2-dehydro-3-deoxy-6-phosphogalactonate aldolase activity"/>
    <property type="evidence" value="ECO:0007669"/>
    <property type="project" value="UniProtKB-EC"/>
</dbReference>
<organism evidence="6 7">
    <name type="scientific">Sphingomonas oleivorans</name>
    <dbReference type="NCBI Taxonomy" id="1735121"/>
    <lineage>
        <taxon>Bacteria</taxon>
        <taxon>Pseudomonadati</taxon>
        <taxon>Pseudomonadota</taxon>
        <taxon>Alphaproteobacteria</taxon>
        <taxon>Sphingomonadales</taxon>
        <taxon>Sphingomonadaceae</taxon>
        <taxon>Sphingomonas</taxon>
    </lineage>
</organism>
<dbReference type="PANTHER" id="PTHR30246">
    <property type="entry name" value="2-KETO-3-DEOXY-6-PHOSPHOGLUCONATE ALDOLASE"/>
    <property type="match status" value="1"/>
</dbReference>
<dbReference type="Proteomes" id="UP000244162">
    <property type="component" value="Unassembled WGS sequence"/>
</dbReference>
<dbReference type="CDD" id="cd00452">
    <property type="entry name" value="KDPG_aldolase"/>
    <property type="match status" value="1"/>
</dbReference>
<dbReference type="OrthoDB" id="7204076at2"/>
<evidence type="ECO:0000256" key="2">
    <source>
        <dbReference type="ARBA" id="ARBA00006906"/>
    </source>
</evidence>
<name>A0A2T5G1V3_9SPHN</name>
<dbReference type="PANTHER" id="PTHR30246:SF1">
    <property type="entry name" value="2-DEHYDRO-3-DEOXY-6-PHOSPHOGALACTONATE ALDOLASE-RELATED"/>
    <property type="match status" value="1"/>
</dbReference>
<dbReference type="InterPro" id="IPR013785">
    <property type="entry name" value="Aldolase_TIM"/>
</dbReference>
<evidence type="ECO:0000256" key="4">
    <source>
        <dbReference type="ARBA" id="ARBA00023239"/>
    </source>
</evidence>
<dbReference type="PROSITE" id="PS00160">
    <property type="entry name" value="ALDOLASE_KDPG_KHG_2"/>
    <property type="match status" value="1"/>
</dbReference>
<evidence type="ECO:0000256" key="5">
    <source>
        <dbReference type="ARBA" id="ARBA00023277"/>
    </source>
</evidence>
<reference evidence="6 7" key="1">
    <citation type="submission" date="2017-09" db="EMBL/GenBank/DDBJ databases">
        <title>Sphingomonas panjinensis sp.nov., isolated from oil-contaminated soil.</title>
        <authorList>
            <person name="Wang L."/>
            <person name="Chen L."/>
        </authorList>
    </citation>
    <scope>NUCLEOTIDE SEQUENCE [LARGE SCALE GENOMIC DNA]</scope>
    <source>
        <strain evidence="6 7">FW-11</strain>
    </source>
</reference>
<accession>A0A2T5G1V3</accession>
<dbReference type="SUPFAM" id="SSF51569">
    <property type="entry name" value="Aldolase"/>
    <property type="match status" value="1"/>
</dbReference>
<dbReference type="EC" id="4.1.2.21" evidence="6"/>
<comment type="subunit">
    <text evidence="3">Homotrimer.</text>
</comment>
<comment type="pathway">
    <text evidence="1">Carbohydrate acid metabolism.</text>
</comment>
<evidence type="ECO:0000256" key="3">
    <source>
        <dbReference type="ARBA" id="ARBA00011233"/>
    </source>
</evidence>
<dbReference type="Pfam" id="PF01081">
    <property type="entry name" value="Aldolase"/>
    <property type="match status" value="1"/>
</dbReference>
<comment type="caution">
    <text evidence="6">The sequence shown here is derived from an EMBL/GenBank/DDBJ whole genome shotgun (WGS) entry which is preliminary data.</text>
</comment>
<protein>
    <submittedName>
        <fullName evidence="6">2-dehydro-3-deoxy-6-phosphogalactonate aldolase</fullName>
        <ecNumber evidence="6">4.1.2.21</ecNumber>
    </submittedName>
</protein>
<dbReference type="AlphaFoldDB" id="A0A2T5G1V3"/>
<dbReference type="NCBIfam" id="NF006600">
    <property type="entry name" value="PRK09140.1"/>
    <property type="match status" value="1"/>
</dbReference>
<dbReference type="Gene3D" id="3.20.20.70">
    <property type="entry name" value="Aldolase class I"/>
    <property type="match status" value="1"/>
</dbReference>
<evidence type="ECO:0000256" key="1">
    <source>
        <dbReference type="ARBA" id="ARBA00004761"/>
    </source>
</evidence>